<dbReference type="GO" id="GO:0015276">
    <property type="term" value="F:ligand-gated monoatomic ion channel activity"/>
    <property type="evidence" value="ECO:0007669"/>
    <property type="project" value="InterPro"/>
</dbReference>
<dbReference type="AlphaFoldDB" id="A0A9P0DJR1"/>
<reference evidence="11" key="1">
    <citation type="submission" date="2022-01" db="EMBL/GenBank/DDBJ databases">
        <authorList>
            <person name="King R."/>
        </authorList>
    </citation>
    <scope>NUCLEOTIDE SEQUENCE</scope>
</reference>
<keyword evidence="3" id="KW-1003">Cell membrane</keyword>
<feature type="transmembrane region" description="Helical" evidence="9">
    <location>
        <begin position="399"/>
        <end position="421"/>
    </location>
</feature>
<evidence type="ECO:0000256" key="5">
    <source>
        <dbReference type="ARBA" id="ARBA00022989"/>
    </source>
</evidence>
<evidence type="ECO:0000256" key="7">
    <source>
        <dbReference type="ARBA" id="ARBA00023170"/>
    </source>
</evidence>
<organism evidence="11 12">
    <name type="scientific">Phaedon cochleariae</name>
    <name type="common">Mustard beetle</name>
    <dbReference type="NCBI Taxonomy" id="80249"/>
    <lineage>
        <taxon>Eukaryota</taxon>
        <taxon>Metazoa</taxon>
        <taxon>Ecdysozoa</taxon>
        <taxon>Arthropoda</taxon>
        <taxon>Hexapoda</taxon>
        <taxon>Insecta</taxon>
        <taxon>Pterygota</taxon>
        <taxon>Neoptera</taxon>
        <taxon>Endopterygota</taxon>
        <taxon>Coleoptera</taxon>
        <taxon>Polyphaga</taxon>
        <taxon>Cucujiformia</taxon>
        <taxon>Chrysomeloidea</taxon>
        <taxon>Chrysomelidae</taxon>
        <taxon>Chrysomelinae</taxon>
        <taxon>Chrysomelini</taxon>
        <taxon>Phaedon</taxon>
    </lineage>
</organism>
<dbReference type="InterPro" id="IPR001320">
    <property type="entry name" value="Iontro_rcpt_C"/>
</dbReference>
<keyword evidence="7" id="KW-0675">Receptor</keyword>
<keyword evidence="12" id="KW-1185">Reference proteome</keyword>
<evidence type="ECO:0000256" key="8">
    <source>
        <dbReference type="ARBA" id="ARBA00023180"/>
    </source>
</evidence>
<dbReference type="EMBL" id="OU896708">
    <property type="protein sequence ID" value="CAH1156185.1"/>
    <property type="molecule type" value="Genomic_DNA"/>
</dbReference>
<dbReference type="SUPFAM" id="SSF53850">
    <property type="entry name" value="Periplasmic binding protein-like II"/>
    <property type="match status" value="1"/>
</dbReference>
<keyword evidence="5 9" id="KW-1133">Transmembrane helix</keyword>
<dbReference type="PANTHER" id="PTHR42643:SF33">
    <property type="entry name" value="GLUTAMATE RECEPTOR 2-LIKE PROTEIN"/>
    <property type="match status" value="1"/>
</dbReference>
<accession>A0A9P0DJR1</accession>
<evidence type="ECO:0000256" key="9">
    <source>
        <dbReference type="SAM" id="Phobius"/>
    </source>
</evidence>
<evidence type="ECO:0000313" key="12">
    <source>
        <dbReference type="Proteomes" id="UP001153737"/>
    </source>
</evidence>
<name>A0A9P0DJR1_PHACE</name>
<sequence length="432" mass="49507">MGTVLKICYVVTNNDTLNHLEDYRNIHIDPIPKLSWKLVNHALMTILNASSIIDFKSTWGYRNSTTNIFTGMIGDVQTGKADLGGTPCFFTADRMDILEFFAPSAPTHMRFIFRAPPLSYTTNIFTLPFHTYVWYSIFLLLGIIFFVTYVIVKWEWKDPVFRRKIEEMQEISATPMPINATFVDVFMMEMGAITQQGTDSEPKSNSGRIVTICTFIALMFIYTSYSANVVALLQSTTDSIRTLEDLLNSRISLGFDDVVYIHHYIKTIEEPVRKAIYQQKIAPKGEKPHFMNLEEGMSRVRKGFFAFHAELSTGYKVVADTFQEHEKCGLKDIEYFTTLTAPWFTMRKRSPYKELLKVSFQKFHESGTKNREIGRLYIKKPICHNKGSSFGSAGFLDCYAAFLIFGIGVGCSLTVFLLEILSIKYLENRRKI</sequence>
<dbReference type="Gene3D" id="3.40.190.10">
    <property type="entry name" value="Periplasmic binding protein-like II"/>
    <property type="match status" value="1"/>
</dbReference>
<evidence type="ECO:0000313" key="11">
    <source>
        <dbReference type="EMBL" id="CAH1156185.1"/>
    </source>
</evidence>
<evidence type="ECO:0000256" key="3">
    <source>
        <dbReference type="ARBA" id="ARBA00022475"/>
    </source>
</evidence>
<dbReference type="InterPro" id="IPR052192">
    <property type="entry name" value="Insect_Ionotropic_Sensory_Rcpt"/>
</dbReference>
<keyword evidence="8" id="KW-0325">Glycoprotein</keyword>
<keyword evidence="6 9" id="KW-0472">Membrane</keyword>
<dbReference type="Gene3D" id="1.10.287.70">
    <property type="match status" value="1"/>
</dbReference>
<protein>
    <recommendedName>
        <fullName evidence="10">Ionotropic glutamate receptor C-terminal domain-containing protein</fullName>
    </recommendedName>
</protein>
<evidence type="ECO:0000256" key="4">
    <source>
        <dbReference type="ARBA" id="ARBA00022692"/>
    </source>
</evidence>
<feature type="transmembrane region" description="Helical" evidence="9">
    <location>
        <begin position="132"/>
        <end position="152"/>
    </location>
</feature>
<feature type="domain" description="Ionotropic glutamate receptor C-terminal" evidence="10">
    <location>
        <begin position="133"/>
        <end position="408"/>
    </location>
</feature>
<keyword evidence="4 9" id="KW-0812">Transmembrane</keyword>
<evidence type="ECO:0000256" key="6">
    <source>
        <dbReference type="ARBA" id="ARBA00023136"/>
    </source>
</evidence>
<reference evidence="11" key="2">
    <citation type="submission" date="2022-10" db="EMBL/GenBank/DDBJ databases">
        <authorList>
            <consortium name="ENA_rothamsted_submissions"/>
            <consortium name="culmorum"/>
            <person name="King R."/>
        </authorList>
    </citation>
    <scope>NUCLEOTIDE SEQUENCE</scope>
</reference>
<feature type="transmembrane region" description="Helical" evidence="9">
    <location>
        <begin position="209"/>
        <end position="233"/>
    </location>
</feature>
<dbReference type="Proteomes" id="UP001153737">
    <property type="component" value="Chromosome 2"/>
</dbReference>
<dbReference type="Pfam" id="PF00060">
    <property type="entry name" value="Lig_chan"/>
    <property type="match status" value="1"/>
</dbReference>
<dbReference type="GO" id="GO:0005886">
    <property type="term" value="C:plasma membrane"/>
    <property type="evidence" value="ECO:0007669"/>
    <property type="project" value="UniProtKB-SubCell"/>
</dbReference>
<dbReference type="GO" id="GO:0050906">
    <property type="term" value="P:detection of stimulus involved in sensory perception"/>
    <property type="evidence" value="ECO:0007669"/>
    <property type="project" value="UniProtKB-ARBA"/>
</dbReference>
<dbReference type="OrthoDB" id="6117597at2759"/>
<evidence type="ECO:0000256" key="1">
    <source>
        <dbReference type="ARBA" id="ARBA00004651"/>
    </source>
</evidence>
<dbReference type="PANTHER" id="PTHR42643">
    <property type="entry name" value="IONOTROPIC RECEPTOR 20A-RELATED"/>
    <property type="match status" value="1"/>
</dbReference>
<comment type="subcellular location">
    <subcellularLocation>
        <location evidence="1">Cell membrane</location>
        <topology evidence="1">Multi-pass membrane protein</topology>
    </subcellularLocation>
</comment>
<gene>
    <name evidence="11" type="ORF">PHAECO_LOCUS6374</name>
</gene>
<evidence type="ECO:0000256" key="2">
    <source>
        <dbReference type="ARBA" id="ARBA00008685"/>
    </source>
</evidence>
<comment type="similarity">
    <text evidence="2">Belongs to the glutamate-gated ion channel (TC 1.A.10.1) family.</text>
</comment>
<proteinExistence type="inferred from homology"/>
<evidence type="ECO:0000259" key="10">
    <source>
        <dbReference type="Pfam" id="PF00060"/>
    </source>
</evidence>